<name>A0ABD7QRB2_RAOOR</name>
<organism evidence="5 6">
    <name type="scientific">Raoultella ornithinolytica</name>
    <name type="common">Klebsiella ornithinolytica</name>
    <dbReference type="NCBI Taxonomy" id="54291"/>
    <lineage>
        <taxon>Bacteria</taxon>
        <taxon>Pseudomonadati</taxon>
        <taxon>Pseudomonadota</taxon>
        <taxon>Gammaproteobacteria</taxon>
        <taxon>Enterobacterales</taxon>
        <taxon>Enterobacteriaceae</taxon>
        <taxon>Klebsiella/Raoultella group</taxon>
        <taxon>Raoultella</taxon>
    </lineage>
</organism>
<accession>A0ABD7QRB2</accession>
<dbReference type="Pfam" id="PF22725">
    <property type="entry name" value="GFO_IDH_MocA_C3"/>
    <property type="match status" value="1"/>
</dbReference>
<keyword evidence="2" id="KW-0560">Oxidoreductase</keyword>
<dbReference type="InterPro" id="IPR051317">
    <property type="entry name" value="Gfo/Idh/MocA_oxidoreduct"/>
</dbReference>
<dbReference type="SUPFAM" id="SSF51735">
    <property type="entry name" value="NAD(P)-binding Rossmann-fold domains"/>
    <property type="match status" value="1"/>
</dbReference>
<reference evidence="5 6" key="1">
    <citation type="submission" date="2019-03" db="EMBL/GenBank/DDBJ databases">
        <title>Genomic analyses of the natural microbiome of Caenorhabditis elegans.</title>
        <authorList>
            <person name="Samuel B."/>
        </authorList>
    </citation>
    <scope>NUCLEOTIDE SEQUENCE [LARGE SCALE GENOMIC DNA]</scope>
    <source>
        <strain evidence="5 6">JUb54</strain>
    </source>
</reference>
<dbReference type="Pfam" id="PF01408">
    <property type="entry name" value="GFO_IDH_MocA"/>
    <property type="match status" value="1"/>
</dbReference>
<dbReference type="PANTHER" id="PTHR43708">
    <property type="entry name" value="CONSERVED EXPRESSED OXIDOREDUCTASE (EUROFUNG)"/>
    <property type="match status" value="1"/>
</dbReference>
<comment type="caution">
    <text evidence="5">The sequence shown here is derived from an EMBL/GenBank/DDBJ whole genome shotgun (WGS) entry which is preliminary data.</text>
</comment>
<sequence>MPLVKKVRAAIVGCGVISTSYIESLQAKFSIIEIAGCYDRNVDKCQATAQHYDIAALSWEQILADPTIEMVINLTPPQAHYDVIKALLNAGKHVYSEKILTIDLAQAEELLALAQVNNRRLGCAPDTFLGASVQTAKMIVDSGMIGEVTSCHCALNRDSALFAEIFPFTSKVGGGIGFDVGIYYITALLSILGPVNEVSGYSRTRNKQRDHYFLDKLGESYDMACETLLSGTLLFENGCVGSLHFDSDSIQISPERPVLTLYGTKGIVYMADPNKFGGDVKVILKGNSEPVVMQQIHGFNTESRGLGAAEMAWSLRKSVAHRASMEMAYHALDILHSIVASGESRTFKTVNSTFDIPNAVPAGFPGADYLGSSEESSLAFSMTGHK</sequence>
<protein>
    <submittedName>
        <fullName evidence="5">Dehydrogenase</fullName>
    </submittedName>
</protein>
<evidence type="ECO:0000256" key="1">
    <source>
        <dbReference type="ARBA" id="ARBA00010928"/>
    </source>
</evidence>
<evidence type="ECO:0000313" key="5">
    <source>
        <dbReference type="EMBL" id="TCQ77451.1"/>
    </source>
</evidence>
<dbReference type="SUPFAM" id="SSF55347">
    <property type="entry name" value="Glyceraldehyde-3-phosphate dehydrogenase-like, C-terminal domain"/>
    <property type="match status" value="1"/>
</dbReference>
<dbReference type="InterPro" id="IPR036291">
    <property type="entry name" value="NAD(P)-bd_dom_sf"/>
</dbReference>
<dbReference type="Gene3D" id="3.40.50.720">
    <property type="entry name" value="NAD(P)-binding Rossmann-like Domain"/>
    <property type="match status" value="1"/>
</dbReference>
<dbReference type="Gene3D" id="3.30.360.10">
    <property type="entry name" value="Dihydrodipicolinate Reductase, domain 2"/>
    <property type="match status" value="1"/>
</dbReference>
<evidence type="ECO:0000259" key="3">
    <source>
        <dbReference type="Pfam" id="PF01408"/>
    </source>
</evidence>
<dbReference type="GO" id="GO:0016491">
    <property type="term" value="F:oxidoreductase activity"/>
    <property type="evidence" value="ECO:0007669"/>
    <property type="project" value="UniProtKB-KW"/>
</dbReference>
<gene>
    <name evidence="5" type="ORF">EC841_1011273</name>
</gene>
<dbReference type="InterPro" id="IPR055170">
    <property type="entry name" value="GFO_IDH_MocA-like_dom"/>
</dbReference>
<dbReference type="PANTHER" id="PTHR43708:SF5">
    <property type="entry name" value="CONSERVED EXPRESSED OXIDOREDUCTASE (EUROFUNG)-RELATED"/>
    <property type="match status" value="1"/>
</dbReference>
<dbReference type="EMBL" id="SLYQ01000001">
    <property type="protein sequence ID" value="TCQ77451.1"/>
    <property type="molecule type" value="Genomic_DNA"/>
</dbReference>
<feature type="domain" description="Gfo/Idh/MocA-like oxidoreductase N-terminal" evidence="3">
    <location>
        <begin position="8"/>
        <end position="121"/>
    </location>
</feature>
<evidence type="ECO:0000259" key="4">
    <source>
        <dbReference type="Pfam" id="PF22725"/>
    </source>
</evidence>
<proteinExistence type="inferred from homology"/>
<dbReference type="RefSeq" id="WP_207906521.1">
    <property type="nucleotide sequence ID" value="NZ_SLYQ01000001.1"/>
</dbReference>
<dbReference type="AlphaFoldDB" id="A0ABD7QRB2"/>
<dbReference type="Proteomes" id="UP000295263">
    <property type="component" value="Unassembled WGS sequence"/>
</dbReference>
<evidence type="ECO:0000256" key="2">
    <source>
        <dbReference type="ARBA" id="ARBA00023002"/>
    </source>
</evidence>
<evidence type="ECO:0000313" key="6">
    <source>
        <dbReference type="Proteomes" id="UP000295263"/>
    </source>
</evidence>
<comment type="similarity">
    <text evidence="1">Belongs to the Gfo/Idh/MocA family.</text>
</comment>
<dbReference type="InterPro" id="IPR000683">
    <property type="entry name" value="Gfo/Idh/MocA-like_OxRdtase_N"/>
</dbReference>
<feature type="domain" description="GFO/IDH/MocA-like oxidoreductase" evidence="4">
    <location>
        <begin position="133"/>
        <end position="268"/>
    </location>
</feature>